<evidence type="ECO:0000313" key="3">
    <source>
        <dbReference type="Proteomes" id="UP001185069"/>
    </source>
</evidence>
<dbReference type="PANTHER" id="PTHR36115:SF6">
    <property type="entry name" value="PROLINE-RICH ANTIGEN HOMOLOG"/>
    <property type="match status" value="1"/>
</dbReference>
<gene>
    <name evidence="2" type="ORF">JOE69_003369</name>
</gene>
<proteinExistence type="predicted"/>
<dbReference type="InterPro" id="IPR016795">
    <property type="entry name" value="UCP021697"/>
</dbReference>
<reference evidence="2 3" key="1">
    <citation type="submission" date="2023-07" db="EMBL/GenBank/DDBJ databases">
        <title>Sequencing the genomes of 1000 actinobacteria strains.</title>
        <authorList>
            <person name="Klenk H.-P."/>
        </authorList>
    </citation>
    <scope>NUCLEOTIDE SEQUENCE [LARGE SCALE GENOMIC DNA]</scope>
    <source>
        <strain evidence="2 3">DSM 14555</strain>
    </source>
</reference>
<sequence>MVDRKDLGSWLSGPDTSHISKYPGERLGLPESGPGSIARAGRRILAICIDWLLCLLISQFLFDGAALATIGIFFVEQVLLVGTLGYSVGHRIMNIHVVRLAPRAGAASGASGPGGPGTLPAGPLAAVVRTLLLCLVIPAVVFDPDQRGLHDRAMNTVLLRR</sequence>
<dbReference type="EMBL" id="JAVDQF010000001">
    <property type="protein sequence ID" value="MDR6271131.1"/>
    <property type="molecule type" value="Genomic_DNA"/>
</dbReference>
<protein>
    <recommendedName>
        <fullName evidence="4">RDD family protein</fullName>
    </recommendedName>
</protein>
<dbReference type="InterPro" id="IPR051791">
    <property type="entry name" value="Pra-immunoreactive"/>
</dbReference>
<dbReference type="PANTHER" id="PTHR36115">
    <property type="entry name" value="PROLINE-RICH ANTIGEN HOMOLOG-RELATED"/>
    <property type="match status" value="1"/>
</dbReference>
<dbReference type="PIRSF" id="PIRSF021697">
    <property type="entry name" value="UCP021697"/>
    <property type="match status" value="1"/>
</dbReference>
<evidence type="ECO:0000256" key="1">
    <source>
        <dbReference type="SAM" id="Phobius"/>
    </source>
</evidence>
<feature type="transmembrane region" description="Helical" evidence="1">
    <location>
        <begin position="68"/>
        <end position="89"/>
    </location>
</feature>
<keyword evidence="1" id="KW-1133">Transmembrane helix</keyword>
<evidence type="ECO:0008006" key="4">
    <source>
        <dbReference type="Google" id="ProtNLM"/>
    </source>
</evidence>
<accession>A0ABU1JIC3</accession>
<organism evidence="2 3">
    <name type="scientific">Arthrobacter russicus</name>
    <dbReference type="NCBI Taxonomy" id="172040"/>
    <lineage>
        <taxon>Bacteria</taxon>
        <taxon>Bacillati</taxon>
        <taxon>Actinomycetota</taxon>
        <taxon>Actinomycetes</taxon>
        <taxon>Micrococcales</taxon>
        <taxon>Micrococcaceae</taxon>
        <taxon>Arthrobacter</taxon>
    </lineage>
</organism>
<evidence type="ECO:0000313" key="2">
    <source>
        <dbReference type="EMBL" id="MDR6271131.1"/>
    </source>
</evidence>
<name>A0ABU1JIC3_9MICC</name>
<dbReference type="Proteomes" id="UP001185069">
    <property type="component" value="Unassembled WGS sequence"/>
</dbReference>
<keyword evidence="1" id="KW-0472">Membrane</keyword>
<dbReference type="RefSeq" id="WP_309800740.1">
    <property type="nucleotide sequence ID" value="NZ_BAAAHY010000006.1"/>
</dbReference>
<comment type="caution">
    <text evidence="2">The sequence shown here is derived from an EMBL/GenBank/DDBJ whole genome shotgun (WGS) entry which is preliminary data.</text>
</comment>
<keyword evidence="3" id="KW-1185">Reference proteome</keyword>
<keyword evidence="1" id="KW-0812">Transmembrane</keyword>
<feature type="transmembrane region" description="Helical" evidence="1">
    <location>
        <begin position="44"/>
        <end position="62"/>
    </location>
</feature>